<feature type="compositionally biased region" description="Pro residues" evidence="1">
    <location>
        <begin position="25"/>
        <end position="39"/>
    </location>
</feature>
<feature type="compositionally biased region" description="Pro residues" evidence="1">
    <location>
        <begin position="1"/>
        <end position="16"/>
    </location>
</feature>
<proteinExistence type="predicted"/>
<feature type="region of interest" description="Disordered" evidence="1">
    <location>
        <begin position="1"/>
        <end position="42"/>
    </location>
</feature>
<evidence type="ECO:0000313" key="3">
    <source>
        <dbReference type="Proteomes" id="UP000886653"/>
    </source>
</evidence>
<keyword evidence="3" id="KW-1185">Reference proteome</keyword>
<name>A0A9P6TAV6_9BASI</name>
<organism evidence="2 3">
    <name type="scientific">Cronartium quercuum f. sp. fusiforme G11</name>
    <dbReference type="NCBI Taxonomy" id="708437"/>
    <lineage>
        <taxon>Eukaryota</taxon>
        <taxon>Fungi</taxon>
        <taxon>Dikarya</taxon>
        <taxon>Basidiomycota</taxon>
        <taxon>Pucciniomycotina</taxon>
        <taxon>Pucciniomycetes</taxon>
        <taxon>Pucciniales</taxon>
        <taxon>Coleosporiaceae</taxon>
        <taxon>Cronartium</taxon>
    </lineage>
</organism>
<dbReference type="EMBL" id="MU167305">
    <property type="protein sequence ID" value="KAG0143993.1"/>
    <property type="molecule type" value="Genomic_DNA"/>
</dbReference>
<accession>A0A9P6TAV6</accession>
<evidence type="ECO:0000313" key="2">
    <source>
        <dbReference type="EMBL" id="KAG0143993.1"/>
    </source>
</evidence>
<gene>
    <name evidence="2" type="ORF">CROQUDRAFT_660527</name>
</gene>
<sequence length="149" mass="16453">MAPPVRSQPPSPPKTLPIPISSGLPPRPNFPPPLPPQPNSPIAMEIDRIVQQAQQAQYADYLSSHQQAFYPYISRPPSVTPSGSGGGESRAHELRQALLARRLMPPPQNIYNPIMTNSQMQVGYETVYGNGPTEFDFLQQSDEFMENIG</sequence>
<evidence type="ECO:0000256" key="1">
    <source>
        <dbReference type="SAM" id="MobiDB-lite"/>
    </source>
</evidence>
<reference evidence="2" key="1">
    <citation type="submission" date="2013-11" db="EMBL/GenBank/DDBJ databases">
        <title>Genome sequence of the fusiform rust pathogen reveals effectors for host alternation and coevolution with pine.</title>
        <authorList>
            <consortium name="DOE Joint Genome Institute"/>
            <person name="Smith K."/>
            <person name="Pendleton A."/>
            <person name="Kubisiak T."/>
            <person name="Anderson C."/>
            <person name="Salamov A."/>
            <person name="Aerts A."/>
            <person name="Riley R."/>
            <person name="Clum A."/>
            <person name="Lindquist E."/>
            <person name="Ence D."/>
            <person name="Campbell M."/>
            <person name="Kronenberg Z."/>
            <person name="Feau N."/>
            <person name="Dhillon B."/>
            <person name="Hamelin R."/>
            <person name="Burleigh J."/>
            <person name="Smith J."/>
            <person name="Yandell M."/>
            <person name="Nelson C."/>
            <person name="Grigoriev I."/>
            <person name="Davis J."/>
        </authorList>
    </citation>
    <scope>NUCLEOTIDE SEQUENCE</scope>
    <source>
        <strain evidence="2">G11</strain>
    </source>
</reference>
<feature type="region of interest" description="Disordered" evidence="1">
    <location>
        <begin position="72"/>
        <end position="92"/>
    </location>
</feature>
<dbReference type="AlphaFoldDB" id="A0A9P6TAV6"/>
<feature type="non-terminal residue" evidence="2">
    <location>
        <position position="149"/>
    </location>
</feature>
<comment type="caution">
    <text evidence="2">The sequence shown here is derived from an EMBL/GenBank/DDBJ whole genome shotgun (WGS) entry which is preliminary data.</text>
</comment>
<dbReference type="Proteomes" id="UP000886653">
    <property type="component" value="Unassembled WGS sequence"/>
</dbReference>
<protein>
    <submittedName>
        <fullName evidence="2">Uncharacterized protein</fullName>
    </submittedName>
</protein>